<keyword evidence="1" id="KW-0812">Transmembrane</keyword>
<feature type="transmembrane region" description="Helical" evidence="1">
    <location>
        <begin position="49"/>
        <end position="69"/>
    </location>
</feature>
<sequence length="203" mass="21768">MPSRPKNGLDDFFGVLRDVHRIALVAAGGLILLPLLAGLGGYVPPWPSGIVGITSLVELVVLITVFQLLSRAQRSRASRMILSSAILVLILSAIYLLTNAIFVYSIPNNSTRVVLGCGLSEKAKLILGGYGHLPTDVCPGEFTAMLASAQYETDVVWSKLSVSLIKGALAFSWLGAFGALAALVGVFVSFQRRQRPWTATRRT</sequence>
<feature type="transmembrane region" description="Helical" evidence="1">
    <location>
        <begin position="81"/>
        <end position="106"/>
    </location>
</feature>
<keyword evidence="3" id="KW-1185">Reference proteome</keyword>
<name>A0A1N6LF50_9BURK</name>
<keyword evidence="1" id="KW-1133">Transmembrane helix</keyword>
<keyword evidence="1" id="KW-0472">Membrane</keyword>
<organism evidence="2 3">
    <name type="scientific">Paraburkholderia phenazinium</name>
    <dbReference type="NCBI Taxonomy" id="60549"/>
    <lineage>
        <taxon>Bacteria</taxon>
        <taxon>Pseudomonadati</taxon>
        <taxon>Pseudomonadota</taxon>
        <taxon>Betaproteobacteria</taxon>
        <taxon>Burkholderiales</taxon>
        <taxon>Burkholderiaceae</taxon>
        <taxon>Paraburkholderia</taxon>
    </lineage>
</organism>
<dbReference type="Proteomes" id="UP000185151">
    <property type="component" value="Unassembled WGS sequence"/>
</dbReference>
<dbReference type="EMBL" id="FSRU01000003">
    <property type="protein sequence ID" value="SIO67337.1"/>
    <property type="molecule type" value="Genomic_DNA"/>
</dbReference>
<protein>
    <submittedName>
        <fullName evidence="2">Uncharacterized protein</fullName>
    </submittedName>
</protein>
<feature type="transmembrane region" description="Helical" evidence="1">
    <location>
        <begin position="170"/>
        <end position="190"/>
    </location>
</feature>
<accession>A0A1N6LF50</accession>
<feature type="transmembrane region" description="Helical" evidence="1">
    <location>
        <begin position="21"/>
        <end position="43"/>
    </location>
</feature>
<dbReference type="AlphaFoldDB" id="A0A1N6LF50"/>
<reference evidence="2 3" key="1">
    <citation type="submission" date="2016-11" db="EMBL/GenBank/DDBJ databases">
        <authorList>
            <person name="Jaros S."/>
            <person name="Januszkiewicz K."/>
            <person name="Wedrychowicz H."/>
        </authorList>
    </citation>
    <scope>NUCLEOTIDE SEQUENCE [LARGE SCALE GENOMIC DNA]</scope>
    <source>
        <strain evidence="2 3">GAS95</strain>
    </source>
</reference>
<proteinExistence type="predicted"/>
<evidence type="ECO:0000256" key="1">
    <source>
        <dbReference type="SAM" id="Phobius"/>
    </source>
</evidence>
<gene>
    <name evidence="2" type="ORF">SAMN05444165_7020</name>
</gene>
<evidence type="ECO:0000313" key="3">
    <source>
        <dbReference type="Proteomes" id="UP000185151"/>
    </source>
</evidence>
<evidence type="ECO:0000313" key="2">
    <source>
        <dbReference type="EMBL" id="SIO67337.1"/>
    </source>
</evidence>